<proteinExistence type="predicted"/>
<feature type="transmembrane region" description="Helical" evidence="2">
    <location>
        <begin position="134"/>
        <end position="161"/>
    </location>
</feature>
<organism evidence="3 4">
    <name type="scientific">Microbacterium galbinum</name>
    <dbReference type="NCBI Taxonomy" id="2851646"/>
    <lineage>
        <taxon>Bacteria</taxon>
        <taxon>Bacillati</taxon>
        <taxon>Actinomycetota</taxon>
        <taxon>Actinomycetes</taxon>
        <taxon>Micrococcales</taxon>
        <taxon>Microbacteriaceae</taxon>
        <taxon>Microbacterium</taxon>
    </lineage>
</organism>
<feature type="transmembrane region" description="Helical" evidence="2">
    <location>
        <begin position="12"/>
        <end position="36"/>
    </location>
</feature>
<gene>
    <name evidence="3" type="ORF">KV396_13690</name>
</gene>
<feature type="transmembrane region" description="Helical" evidence="2">
    <location>
        <begin position="92"/>
        <end position="114"/>
    </location>
</feature>
<sequence>MNPQPANRTPVIAAVLVGVGALLSSLAGYLFVLGGVPNVPRAWILPDPLGWGFGRGGSPLPVLGMLLALVVLSGLTWLFVRMIVRGALPGRGAAVFFGTWGAVMIASAAAGLVRAPLTLAYLQIDPTQIEIYQVQFFTISTAGVTWALVWGWVTALVAAIVHRAAAGPAAPSGAYGAGHSAPAYPPQQAYPQQQYPQQQYPGPHPGQPQPPTAG</sequence>
<dbReference type="Proteomes" id="UP000831963">
    <property type="component" value="Chromosome"/>
</dbReference>
<evidence type="ECO:0000256" key="2">
    <source>
        <dbReference type="SAM" id="Phobius"/>
    </source>
</evidence>
<evidence type="ECO:0000256" key="1">
    <source>
        <dbReference type="SAM" id="MobiDB-lite"/>
    </source>
</evidence>
<evidence type="ECO:0008006" key="5">
    <source>
        <dbReference type="Google" id="ProtNLM"/>
    </source>
</evidence>
<name>A0ABY4IRP9_9MICO</name>
<dbReference type="RefSeq" id="WP_247956065.1">
    <property type="nucleotide sequence ID" value="NZ_CP078077.1"/>
</dbReference>
<reference evidence="3 4" key="1">
    <citation type="submission" date="2021-06" db="EMBL/GenBank/DDBJ databases">
        <title>Genome-based taxonomic framework of Microbacterium strains isolated from marine environment, the description of four new species and reclassification of four preexisting species.</title>
        <authorList>
            <person name="Lee S.D."/>
            <person name="Kim S.-M."/>
            <person name="Byeon Y.-S."/>
            <person name="Yang H.L."/>
            <person name="Kim I.S."/>
        </authorList>
    </citation>
    <scope>NUCLEOTIDE SEQUENCE [LARGE SCALE GENOMIC DNA]</scope>
    <source>
        <strain evidence="3 4">SSW1-36</strain>
    </source>
</reference>
<dbReference type="EMBL" id="CP078077">
    <property type="protein sequence ID" value="UPL15465.1"/>
    <property type="molecule type" value="Genomic_DNA"/>
</dbReference>
<keyword evidence="2" id="KW-0472">Membrane</keyword>
<evidence type="ECO:0000313" key="4">
    <source>
        <dbReference type="Proteomes" id="UP000831963"/>
    </source>
</evidence>
<keyword evidence="2" id="KW-1133">Transmembrane helix</keyword>
<evidence type="ECO:0000313" key="3">
    <source>
        <dbReference type="EMBL" id="UPL15465.1"/>
    </source>
</evidence>
<accession>A0ABY4IRP9</accession>
<keyword evidence="2" id="KW-0812">Transmembrane</keyword>
<feature type="compositionally biased region" description="Low complexity" evidence="1">
    <location>
        <begin position="171"/>
        <end position="201"/>
    </location>
</feature>
<protein>
    <recommendedName>
        <fullName evidence="5">DUF2567 domain-containing protein</fullName>
    </recommendedName>
</protein>
<feature type="region of interest" description="Disordered" evidence="1">
    <location>
        <begin position="171"/>
        <end position="214"/>
    </location>
</feature>
<feature type="transmembrane region" description="Helical" evidence="2">
    <location>
        <begin position="56"/>
        <end position="80"/>
    </location>
</feature>
<keyword evidence="4" id="KW-1185">Reference proteome</keyword>
<feature type="compositionally biased region" description="Pro residues" evidence="1">
    <location>
        <begin position="202"/>
        <end position="214"/>
    </location>
</feature>